<accession>A0A2I0VWB9</accession>
<organism evidence="3 4">
    <name type="scientific">Dendrobium catenatum</name>
    <dbReference type="NCBI Taxonomy" id="906689"/>
    <lineage>
        <taxon>Eukaryota</taxon>
        <taxon>Viridiplantae</taxon>
        <taxon>Streptophyta</taxon>
        <taxon>Embryophyta</taxon>
        <taxon>Tracheophyta</taxon>
        <taxon>Spermatophyta</taxon>
        <taxon>Magnoliopsida</taxon>
        <taxon>Liliopsida</taxon>
        <taxon>Asparagales</taxon>
        <taxon>Orchidaceae</taxon>
        <taxon>Epidendroideae</taxon>
        <taxon>Malaxideae</taxon>
        <taxon>Dendrobiinae</taxon>
        <taxon>Dendrobium</taxon>
    </lineage>
</organism>
<evidence type="ECO:0000256" key="1">
    <source>
        <dbReference type="SAM" id="Coils"/>
    </source>
</evidence>
<evidence type="ECO:0000313" key="4">
    <source>
        <dbReference type="Proteomes" id="UP000233837"/>
    </source>
</evidence>
<reference evidence="3 4" key="2">
    <citation type="journal article" date="2017" name="Nature">
        <title>The Apostasia genome and the evolution of orchids.</title>
        <authorList>
            <person name="Zhang G.Q."/>
            <person name="Liu K.W."/>
            <person name="Li Z."/>
            <person name="Lohaus R."/>
            <person name="Hsiao Y.Y."/>
            <person name="Niu S.C."/>
            <person name="Wang J.Y."/>
            <person name="Lin Y.C."/>
            <person name="Xu Q."/>
            <person name="Chen L.J."/>
            <person name="Yoshida K."/>
            <person name="Fujiwara S."/>
            <person name="Wang Z.W."/>
            <person name="Zhang Y.Q."/>
            <person name="Mitsuda N."/>
            <person name="Wang M."/>
            <person name="Liu G.H."/>
            <person name="Pecoraro L."/>
            <person name="Huang H.X."/>
            <person name="Xiao X.J."/>
            <person name="Lin M."/>
            <person name="Wu X.Y."/>
            <person name="Wu W.L."/>
            <person name="Chen Y.Y."/>
            <person name="Chang S.B."/>
            <person name="Sakamoto S."/>
            <person name="Ohme-Takagi M."/>
            <person name="Yagi M."/>
            <person name="Zeng S.J."/>
            <person name="Shen C.Y."/>
            <person name="Yeh C.M."/>
            <person name="Luo Y.B."/>
            <person name="Tsai W.C."/>
            <person name="Van de Peer Y."/>
            <person name="Liu Z.J."/>
        </authorList>
    </citation>
    <scope>NUCLEOTIDE SEQUENCE [LARGE SCALE GENOMIC DNA]</scope>
    <source>
        <tissue evidence="3">The whole plant</tissue>
    </source>
</reference>
<evidence type="ECO:0000256" key="2">
    <source>
        <dbReference type="SAM" id="MobiDB-lite"/>
    </source>
</evidence>
<feature type="coiled-coil region" evidence="1">
    <location>
        <begin position="23"/>
        <end position="61"/>
    </location>
</feature>
<feature type="compositionally biased region" description="Low complexity" evidence="2">
    <location>
        <begin position="197"/>
        <end position="210"/>
    </location>
</feature>
<proteinExistence type="predicted"/>
<reference evidence="3 4" key="1">
    <citation type="journal article" date="2016" name="Sci. Rep.">
        <title>The Dendrobium catenatum Lindl. genome sequence provides insights into polysaccharide synthase, floral development and adaptive evolution.</title>
        <authorList>
            <person name="Zhang G.Q."/>
            <person name="Xu Q."/>
            <person name="Bian C."/>
            <person name="Tsai W.C."/>
            <person name="Yeh C.M."/>
            <person name="Liu K.W."/>
            <person name="Yoshida K."/>
            <person name="Zhang L.S."/>
            <person name="Chang S.B."/>
            <person name="Chen F."/>
            <person name="Shi Y."/>
            <person name="Su Y.Y."/>
            <person name="Zhang Y.Q."/>
            <person name="Chen L.J."/>
            <person name="Yin Y."/>
            <person name="Lin M."/>
            <person name="Huang H."/>
            <person name="Deng H."/>
            <person name="Wang Z.W."/>
            <person name="Zhu S.L."/>
            <person name="Zhao X."/>
            <person name="Deng C."/>
            <person name="Niu S.C."/>
            <person name="Huang J."/>
            <person name="Wang M."/>
            <person name="Liu G.H."/>
            <person name="Yang H.J."/>
            <person name="Xiao X.J."/>
            <person name="Hsiao Y.Y."/>
            <person name="Wu W.L."/>
            <person name="Chen Y.Y."/>
            <person name="Mitsuda N."/>
            <person name="Ohme-Takagi M."/>
            <person name="Luo Y.B."/>
            <person name="Van de Peer Y."/>
            <person name="Liu Z.J."/>
        </authorList>
    </citation>
    <scope>NUCLEOTIDE SEQUENCE [LARGE SCALE GENOMIC DNA]</scope>
    <source>
        <tissue evidence="3">The whole plant</tissue>
    </source>
</reference>
<gene>
    <name evidence="3" type="ORF">MA16_Dca013719</name>
</gene>
<name>A0A2I0VWB9_9ASPA</name>
<dbReference type="AlphaFoldDB" id="A0A2I0VWB9"/>
<keyword evidence="1" id="KW-0175">Coiled coil</keyword>
<keyword evidence="4" id="KW-1185">Reference proteome</keyword>
<dbReference type="EMBL" id="KZ503168">
    <property type="protein sequence ID" value="PKU67689.1"/>
    <property type="molecule type" value="Genomic_DNA"/>
</dbReference>
<protein>
    <submittedName>
        <fullName evidence="3">Uncharacterized protein</fullName>
    </submittedName>
</protein>
<sequence length="255" mass="27957">MAQREKLDRRGVGNFTTRQIALISALNEQCSDIENKINKVRRDGEIEIARVEAKIRAAKAQLEIGAEAIRNKYFPACLYRPMSSPELKRACWAEYVAVATKQERQVVELTEASQVEAVRAYADIARMRHMLNFVKSTKGYMESLQQYIVKKIGLLDDAGQVRAAKKLRGLLEISWPPDVPPKTNTGGIRDEDVVVSSAGPSTAGASSSGPQTVGDFRAKLRAASVPFKHAEKPSKDKHSRGSKKDGSAGSSASEK</sequence>
<evidence type="ECO:0000313" key="3">
    <source>
        <dbReference type="EMBL" id="PKU67689.1"/>
    </source>
</evidence>
<feature type="region of interest" description="Disordered" evidence="2">
    <location>
        <begin position="197"/>
        <end position="255"/>
    </location>
</feature>
<dbReference type="Proteomes" id="UP000233837">
    <property type="component" value="Unassembled WGS sequence"/>
</dbReference>